<reference evidence="7" key="1">
    <citation type="journal article" date="2019" name="Int. J. Syst. Evol. Microbiol.">
        <title>The Global Catalogue of Microorganisms (GCM) 10K type strain sequencing project: providing services to taxonomists for standard genome sequencing and annotation.</title>
        <authorList>
            <consortium name="The Broad Institute Genomics Platform"/>
            <consortium name="The Broad Institute Genome Sequencing Center for Infectious Disease"/>
            <person name="Wu L."/>
            <person name="Ma J."/>
        </authorList>
    </citation>
    <scope>NUCLEOTIDE SEQUENCE [LARGE SCALE GENOMIC DNA]</scope>
    <source>
        <strain evidence="7">TISTR 1571</strain>
    </source>
</reference>
<feature type="domain" description="Rad50/SbcC-type AAA" evidence="5">
    <location>
        <begin position="5"/>
        <end position="207"/>
    </location>
</feature>
<dbReference type="InterPro" id="IPR038729">
    <property type="entry name" value="Rad50/SbcC_AAA"/>
</dbReference>
<protein>
    <recommendedName>
        <fullName evidence="3">Nuclease SbcCD subunit C</fullName>
    </recommendedName>
</protein>
<keyword evidence="4" id="KW-0175">Coiled coil</keyword>
<dbReference type="Pfam" id="PF13558">
    <property type="entry name" value="SbcC_Walker_B"/>
    <property type="match status" value="1"/>
</dbReference>
<accession>A0ABW5Q795</accession>
<comment type="caution">
    <text evidence="6">The sequence shown here is derived from an EMBL/GenBank/DDBJ whole genome shotgun (WGS) entry which is preliminary data.</text>
</comment>
<evidence type="ECO:0000256" key="1">
    <source>
        <dbReference type="ARBA" id="ARBA00006930"/>
    </source>
</evidence>
<dbReference type="PANTHER" id="PTHR32114:SF2">
    <property type="entry name" value="ABC TRANSPORTER ABCH.3"/>
    <property type="match status" value="1"/>
</dbReference>
<dbReference type="Pfam" id="PF13476">
    <property type="entry name" value="AAA_23"/>
    <property type="match status" value="1"/>
</dbReference>
<comment type="similarity">
    <text evidence="1">Belongs to the SMC family. SbcC subfamily.</text>
</comment>
<sequence>MKPVKLTMTAFGPYKDREVVDFTNLEENRLFVISGKTGAGKTTIFDGICFALYGSASGEDRQDFKMLRSDFADDDLHTSVELVFELNGKQYRVLRQLGHVKKGNKTATGEKYEFYQIDDSGETPCVDRQMKSEIDQKVEEIVGLTKDQFSQIVMLPQGEFRKLLTSKTENKEEILRRIFQTYPYQEITERLNNKRKEAEEEFSRIEQMRDHYVAEIRSKLPEREDSKLVNVLSQEHFNINQLVEALGEEAEYYSHQVDKTLKKKGQAQKHAQDVQDQYQAAKALNEKFEELAHFEQKQTELEAQKSEIDHVQVLLEKSERASQIEVKESYVKELRQDAEQKKRTKADAEQALKTANEALTRAESQYKLEESKQTEREQVSQLVDRLTEIKPKVEDLKAKKKTVDEAERQVKELQARFQTIEKQLTNKQEDHNKLETYIRESTEAVDHLSTKQESLQLLRDQCKEAKSYMQVKKELEQIKSNLQSEEKVYKQTKQAFEQKEQAWVNGQAGLLAEHLHEGEPCPVCGSTEHPHKAEIAIHTPTKEELDQAKLQYDQAYQSYTEIVAKLKAKESQVNERAEALKTYDIKPEEAETVYHQLVERGKKLREEVDRLSERSKELKTKREQLNELSYELKQVEADRENIRQQQDTKKLELERIKTTYEHLLESVPKEVREPGELVRQLKEAEATKEKLHQAWDEAQKNLNQARETIAKASTHEQNATYYLEESQTKLKNAEQTFNQALEQSGFTNETDYRNAKRTEEERKAMKDRIESFKQQQATVQSRISELRDWLSEKERVDIEGFENKVNEAQKGYELALQQYNATVQYQQDVVSLKERVIEAGKQVDEQEKALNRIQDLYDVVRGQNNSKISFERYLQIEYLEQIVDAANERLKRLSNGQFYLKRSDRQEARGRQSGLGLDVYDVYTGQDRDVKTLSGGEKFNASLCLALGMSDVIQSFQGGVSIETMFIDEGFGSLDDESLNKAIDTLIDLQRSGRTIGVISHVQELKTAIPAVLEVNKSRDGYSETQFVLK</sequence>
<evidence type="ECO:0000256" key="2">
    <source>
        <dbReference type="ARBA" id="ARBA00011322"/>
    </source>
</evidence>
<evidence type="ECO:0000313" key="6">
    <source>
        <dbReference type="EMBL" id="MFD2637849.1"/>
    </source>
</evidence>
<gene>
    <name evidence="6" type="ORF">ACFSW4_03030</name>
</gene>
<feature type="coiled-coil region" evidence="4">
    <location>
        <begin position="465"/>
        <end position="502"/>
    </location>
</feature>
<keyword evidence="7" id="KW-1185">Reference proteome</keyword>
<feature type="coiled-coil region" evidence="4">
    <location>
        <begin position="594"/>
        <end position="652"/>
    </location>
</feature>
<proteinExistence type="inferred from homology"/>
<dbReference type="RefSeq" id="WP_377327365.1">
    <property type="nucleotide sequence ID" value="NZ_JBHUMZ010000011.1"/>
</dbReference>
<organism evidence="6 7">
    <name type="scientific">Piscibacillus salipiscarius</name>
    <dbReference type="NCBI Taxonomy" id="299480"/>
    <lineage>
        <taxon>Bacteria</taxon>
        <taxon>Bacillati</taxon>
        <taxon>Bacillota</taxon>
        <taxon>Bacilli</taxon>
        <taxon>Bacillales</taxon>
        <taxon>Bacillaceae</taxon>
        <taxon>Piscibacillus</taxon>
    </lineage>
</organism>
<evidence type="ECO:0000256" key="4">
    <source>
        <dbReference type="SAM" id="Coils"/>
    </source>
</evidence>
<feature type="coiled-coil region" evidence="4">
    <location>
        <begin position="271"/>
        <end position="372"/>
    </location>
</feature>
<feature type="coiled-coil region" evidence="4">
    <location>
        <begin position="681"/>
        <end position="849"/>
    </location>
</feature>
<dbReference type="EMBL" id="JBHUMZ010000011">
    <property type="protein sequence ID" value="MFD2637849.1"/>
    <property type="molecule type" value="Genomic_DNA"/>
</dbReference>
<evidence type="ECO:0000256" key="3">
    <source>
        <dbReference type="ARBA" id="ARBA00013368"/>
    </source>
</evidence>
<dbReference type="Proteomes" id="UP001597452">
    <property type="component" value="Unassembled WGS sequence"/>
</dbReference>
<dbReference type="Gene3D" id="3.40.50.300">
    <property type="entry name" value="P-loop containing nucleotide triphosphate hydrolases"/>
    <property type="match status" value="2"/>
</dbReference>
<dbReference type="SUPFAM" id="SSF52540">
    <property type="entry name" value="P-loop containing nucleoside triphosphate hydrolases"/>
    <property type="match status" value="1"/>
</dbReference>
<dbReference type="PANTHER" id="PTHR32114">
    <property type="entry name" value="ABC TRANSPORTER ABCH.3"/>
    <property type="match status" value="1"/>
</dbReference>
<name>A0ABW5Q795_9BACI</name>
<evidence type="ECO:0000313" key="7">
    <source>
        <dbReference type="Proteomes" id="UP001597452"/>
    </source>
</evidence>
<dbReference type="InterPro" id="IPR027417">
    <property type="entry name" value="P-loop_NTPase"/>
</dbReference>
<feature type="coiled-coil region" evidence="4">
    <location>
        <begin position="396"/>
        <end position="430"/>
    </location>
</feature>
<feature type="coiled-coil region" evidence="4">
    <location>
        <begin position="184"/>
        <end position="215"/>
    </location>
</feature>
<evidence type="ECO:0000259" key="5">
    <source>
        <dbReference type="Pfam" id="PF13476"/>
    </source>
</evidence>
<comment type="subunit">
    <text evidence="2">Heterodimer of SbcC and SbcD.</text>
</comment>